<dbReference type="RefSeq" id="WP_212818731.1">
    <property type="nucleotide sequence ID" value="NZ_AP023415.1"/>
</dbReference>
<feature type="domain" description="Four-carbon acid sugar kinase N-terminal" evidence="7">
    <location>
        <begin position="3"/>
        <end position="211"/>
    </location>
</feature>
<keyword evidence="10" id="KW-1185">Reference proteome</keyword>
<evidence type="ECO:0000256" key="1">
    <source>
        <dbReference type="ARBA" id="ARBA00005715"/>
    </source>
</evidence>
<dbReference type="EMBL" id="AP023415">
    <property type="protein sequence ID" value="BCK78158.1"/>
    <property type="molecule type" value="Genomic_DNA"/>
</dbReference>
<evidence type="ECO:0000256" key="3">
    <source>
        <dbReference type="ARBA" id="ARBA00022741"/>
    </source>
</evidence>
<dbReference type="SUPFAM" id="SSF142764">
    <property type="entry name" value="YgbK-like"/>
    <property type="match status" value="1"/>
</dbReference>
<evidence type="ECO:0000259" key="7">
    <source>
        <dbReference type="Pfam" id="PF07005"/>
    </source>
</evidence>
<dbReference type="InterPro" id="IPR010737">
    <property type="entry name" value="4-carb_acid_sugar_kinase_N"/>
</dbReference>
<keyword evidence="5" id="KW-0067">ATP-binding</keyword>
<keyword evidence="4" id="KW-0418">Kinase</keyword>
<keyword evidence="3" id="KW-0547">Nucleotide-binding</keyword>
<protein>
    <submittedName>
        <fullName evidence="9">Hrp-dependent type III effector protein</fullName>
    </submittedName>
</protein>
<keyword evidence="2" id="KW-0808">Transferase</keyword>
<dbReference type="AlphaFoldDB" id="A0A810PN01"/>
<dbReference type="Pfam" id="PF17042">
    <property type="entry name" value="NBD_C"/>
    <property type="match status" value="1"/>
</dbReference>
<comment type="similarity">
    <text evidence="1">Belongs to the four-carbon acid sugar kinase family.</text>
</comment>
<sequence length="406" mass="43592">MYFIIADDLTGATDTGIQFQKRGIATTVLVEPPKETWPCLGENTALSINASSRELRPQEAAVRTREVLQHIVLCDQDTLFKKVDSLMRGNPVEELEAALEAADRRIALAAPSFPRMGRTVDGGVLHLPDGSAKDLLTLFKNRAHMTVCHIPLARLRTEGAGLASALARREAPLLCLIDAVTEADLSLVAEIGQALDAPPVYCGSAALAEALPVRGELPNVPCRPAAKRVLVVTGSRKKETAAQVRRLEAVCGLHKVLLDSECLLHGPAPAEISRAAQKLSELLRQECSAILAFDSLFCSQTGFADDDVAARQAGRSLASKLGEVLNGIDRTLYDGLILVGGDTAVEVCRSLHTTQLLLLEEVQSGTPAGLLADGQLRGMPVITKSGAFGDEDTLLHTWKYIRRESE</sequence>
<gene>
    <name evidence="9" type="ORF">MM35RIKEN_03500</name>
</gene>
<dbReference type="GO" id="GO:0016301">
    <property type="term" value="F:kinase activity"/>
    <property type="evidence" value="ECO:0007669"/>
    <property type="project" value="UniProtKB-KW"/>
</dbReference>
<evidence type="ECO:0000256" key="5">
    <source>
        <dbReference type="ARBA" id="ARBA00022840"/>
    </source>
</evidence>
<keyword evidence="6" id="KW-0119">Carbohydrate metabolism</keyword>
<reference evidence="9" key="1">
    <citation type="submission" date="2020-09" db="EMBL/GenBank/DDBJ databases">
        <title>New species isolated from human feces.</title>
        <authorList>
            <person name="Kitahara M."/>
            <person name="Shigeno Y."/>
            <person name="Shime M."/>
            <person name="Matsumoto Y."/>
            <person name="Nakamura S."/>
            <person name="Motooka D."/>
            <person name="Fukuoka S."/>
            <person name="Nishikawa H."/>
            <person name="Benno Y."/>
        </authorList>
    </citation>
    <scope>NUCLEOTIDE SEQUENCE</scope>
    <source>
        <strain evidence="9">MM35</strain>
    </source>
</reference>
<proteinExistence type="inferred from homology"/>
<evidence type="ECO:0000256" key="2">
    <source>
        <dbReference type="ARBA" id="ARBA00022679"/>
    </source>
</evidence>
<evidence type="ECO:0000256" key="6">
    <source>
        <dbReference type="ARBA" id="ARBA00023277"/>
    </source>
</evidence>
<dbReference type="Proteomes" id="UP000681343">
    <property type="component" value="Chromosome"/>
</dbReference>
<dbReference type="GO" id="GO:0005524">
    <property type="term" value="F:ATP binding"/>
    <property type="evidence" value="ECO:0007669"/>
    <property type="project" value="UniProtKB-KW"/>
</dbReference>
<evidence type="ECO:0000313" key="10">
    <source>
        <dbReference type="Proteomes" id="UP000681343"/>
    </source>
</evidence>
<dbReference type="Gene3D" id="3.40.50.10840">
    <property type="entry name" value="Putative sugar-binding, N-terminal domain"/>
    <property type="match status" value="1"/>
</dbReference>
<dbReference type="Gene3D" id="3.40.980.20">
    <property type="entry name" value="Four-carbon acid sugar kinase, nucleotide binding domain"/>
    <property type="match status" value="1"/>
</dbReference>
<feature type="domain" description="Four-carbon acid sugar kinase nucleotide binding" evidence="8">
    <location>
        <begin position="230"/>
        <end position="394"/>
    </location>
</feature>
<dbReference type="InterPro" id="IPR031475">
    <property type="entry name" value="NBD_C"/>
</dbReference>
<dbReference type="InterPro" id="IPR037051">
    <property type="entry name" value="4-carb_acid_sugar_kinase_N_sf"/>
</dbReference>
<dbReference type="InterPro" id="IPR042213">
    <property type="entry name" value="NBD_C_sf"/>
</dbReference>
<evidence type="ECO:0000313" key="9">
    <source>
        <dbReference type="EMBL" id="BCK78158.1"/>
    </source>
</evidence>
<organism evidence="9 10">
    <name type="scientific">Vescimonas fastidiosa</name>
    <dbReference type="NCBI Taxonomy" id="2714353"/>
    <lineage>
        <taxon>Bacteria</taxon>
        <taxon>Bacillati</taxon>
        <taxon>Bacillota</taxon>
        <taxon>Clostridia</taxon>
        <taxon>Eubacteriales</taxon>
        <taxon>Oscillospiraceae</taxon>
        <taxon>Vescimonas</taxon>
    </lineage>
</organism>
<evidence type="ECO:0000259" key="8">
    <source>
        <dbReference type="Pfam" id="PF17042"/>
    </source>
</evidence>
<evidence type="ECO:0000256" key="4">
    <source>
        <dbReference type="ARBA" id="ARBA00022777"/>
    </source>
</evidence>
<dbReference type="Pfam" id="PF07005">
    <property type="entry name" value="SBD_N"/>
    <property type="match status" value="1"/>
</dbReference>
<accession>A0A810PN01</accession>
<name>A0A810PN01_9FIRM</name>
<dbReference type="KEGG" id="vfa:MM35RIKEN_03500"/>